<feature type="compositionally biased region" description="Low complexity" evidence="3">
    <location>
        <begin position="193"/>
        <end position="208"/>
    </location>
</feature>
<dbReference type="InterPro" id="IPR011990">
    <property type="entry name" value="TPR-like_helical_dom_sf"/>
</dbReference>
<comment type="caution">
    <text evidence="5">The sequence shown here is derived from an EMBL/GenBank/DDBJ whole genome shotgun (WGS) entry which is preliminary data.</text>
</comment>
<dbReference type="SUPFAM" id="SSF49764">
    <property type="entry name" value="HSP20-like chaperones"/>
    <property type="match status" value="1"/>
</dbReference>
<organism evidence="5 6">
    <name type="scientific">Durusdinium trenchii</name>
    <dbReference type="NCBI Taxonomy" id="1381693"/>
    <lineage>
        <taxon>Eukaryota</taxon>
        <taxon>Sar</taxon>
        <taxon>Alveolata</taxon>
        <taxon>Dinophyceae</taxon>
        <taxon>Suessiales</taxon>
        <taxon>Symbiodiniaceae</taxon>
        <taxon>Durusdinium</taxon>
    </lineage>
</organism>
<evidence type="ECO:0000256" key="3">
    <source>
        <dbReference type="SAM" id="MobiDB-lite"/>
    </source>
</evidence>
<feature type="region of interest" description="Disordered" evidence="3">
    <location>
        <begin position="1"/>
        <end position="20"/>
    </location>
</feature>
<keyword evidence="1" id="KW-0677">Repeat</keyword>
<dbReference type="Gene3D" id="2.60.40.790">
    <property type="match status" value="1"/>
</dbReference>
<protein>
    <recommendedName>
        <fullName evidence="4">CS domain-containing protein</fullName>
    </recommendedName>
</protein>
<evidence type="ECO:0000256" key="1">
    <source>
        <dbReference type="ARBA" id="ARBA00022737"/>
    </source>
</evidence>
<dbReference type="InterPro" id="IPR019734">
    <property type="entry name" value="TPR_rpt"/>
</dbReference>
<keyword evidence="2" id="KW-0802">TPR repeat</keyword>
<dbReference type="InterPro" id="IPR039663">
    <property type="entry name" value="AIP/AIPL1/TTC9"/>
</dbReference>
<name>A0ABP0KAR2_9DINO</name>
<dbReference type="InterPro" id="IPR008978">
    <property type="entry name" value="HSP20-like_chaperone"/>
</dbReference>
<feature type="compositionally biased region" description="Basic and acidic residues" evidence="3">
    <location>
        <begin position="11"/>
        <end position="20"/>
    </location>
</feature>
<dbReference type="EMBL" id="CAXAMN010008069">
    <property type="protein sequence ID" value="CAK9023878.1"/>
    <property type="molecule type" value="Genomic_DNA"/>
</dbReference>
<keyword evidence="6" id="KW-1185">Reference proteome</keyword>
<dbReference type="PROSITE" id="PS51203">
    <property type="entry name" value="CS"/>
    <property type="match status" value="1"/>
</dbReference>
<dbReference type="PANTHER" id="PTHR11242">
    <property type="entry name" value="ARYL HYDROCARBON RECEPTOR INTERACTING PROTEIN RELATED"/>
    <property type="match status" value="1"/>
</dbReference>
<feature type="region of interest" description="Disordered" evidence="3">
    <location>
        <begin position="193"/>
        <end position="224"/>
    </location>
</feature>
<dbReference type="Proteomes" id="UP001642484">
    <property type="component" value="Unassembled WGS sequence"/>
</dbReference>
<accession>A0ABP0KAR2</accession>
<dbReference type="InterPro" id="IPR007052">
    <property type="entry name" value="CS_dom"/>
</dbReference>
<feature type="domain" description="CS" evidence="4">
    <location>
        <begin position="235"/>
        <end position="331"/>
    </location>
</feature>
<dbReference type="Pfam" id="PF04969">
    <property type="entry name" value="CS"/>
    <property type="match status" value="1"/>
</dbReference>
<evidence type="ECO:0000313" key="5">
    <source>
        <dbReference type="EMBL" id="CAK9023878.1"/>
    </source>
</evidence>
<dbReference type="SMART" id="SM00028">
    <property type="entry name" value="TPR"/>
    <property type="match status" value="3"/>
</dbReference>
<evidence type="ECO:0000256" key="2">
    <source>
        <dbReference type="ARBA" id="ARBA00022803"/>
    </source>
</evidence>
<gene>
    <name evidence="5" type="ORF">CCMP2556_LOCUS15395</name>
</gene>
<evidence type="ECO:0000259" key="4">
    <source>
        <dbReference type="PROSITE" id="PS51203"/>
    </source>
</evidence>
<dbReference type="Gene3D" id="1.25.40.10">
    <property type="entry name" value="Tetratricopeptide repeat domain"/>
    <property type="match status" value="1"/>
</dbReference>
<proteinExistence type="predicted"/>
<dbReference type="PANTHER" id="PTHR11242:SF0">
    <property type="entry name" value="TPR_REGION DOMAIN-CONTAINING PROTEIN"/>
    <property type="match status" value="1"/>
</dbReference>
<sequence length="335" mass="37161">MAAEQLAQAESFKEEGNRHHQEGNYKKALGAYHKVFCFINGLVPPPAHQDVVSVASNQIPQDKVEEVQRLKEATRLNMAACYLKLGEHQKCVDACNQALQLGQNAKAYFRRGQAYLELRNFGAAKADLLRAEAELGAAAAAPLRRALREALRPRTADGAERQQCRAMLEVKAQDSAPEELAMEDSADVDSEVAVAQSEAPVEAPAAAEAEVDPVDPLTVPDEAPKLPTTVRELRGFGLTYAWQQTDTEIKVYISFDQSEELQNVKESQVKAAFGEWSATVLIELGGRPFGLRLNDFHRRLAPEKCSWALQSSRITLKLVKREAEHWWNLLQKSST</sequence>
<dbReference type="SUPFAM" id="SSF48452">
    <property type="entry name" value="TPR-like"/>
    <property type="match status" value="1"/>
</dbReference>
<evidence type="ECO:0000313" key="6">
    <source>
        <dbReference type="Proteomes" id="UP001642484"/>
    </source>
</evidence>
<reference evidence="5 6" key="1">
    <citation type="submission" date="2024-02" db="EMBL/GenBank/DDBJ databases">
        <authorList>
            <person name="Chen Y."/>
            <person name="Shah S."/>
            <person name="Dougan E. K."/>
            <person name="Thang M."/>
            <person name="Chan C."/>
        </authorList>
    </citation>
    <scope>NUCLEOTIDE SEQUENCE [LARGE SCALE GENOMIC DNA]</scope>
</reference>
<dbReference type="Pfam" id="PF13181">
    <property type="entry name" value="TPR_8"/>
    <property type="match status" value="1"/>
</dbReference>